<feature type="non-terminal residue" evidence="1">
    <location>
        <position position="1"/>
    </location>
</feature>
<organism evidence="1 2">
    <name type="scientific">Eragrostis curvula</name>
    <name type="common">weeping love grass</name>
    <dbReference type="NCBI Taxonomy" id="38414"/>
    <lineage>
        <taxon>Eukaryota</taxon>
        <taxon>Viridiplantae</taxon>
        <taxon>Streptophyta</taxon>
        <taxon>Embryophyta</taxon>
        <taxon>Tracheophyta</taxon>
        <taxon>Spermatophyta</taxon>
        <taxon>Magnoliopsida</taxon>
        <taxon>Liliopsida</taxon>
        <taxon>Poales</taxon>
        <taxon>Poaceae</taxon>
        <taxon>PACMAD clade</taxon>
        <taxon>Chloridoideae</taxon>
        <taxon>Eragrostideae</taxon>
        <taxon>Eragrostidinae</taxon>
        <taxon>Eragrostis</taxon>
    </lineage>
</organism>
<comment type="caution">
    <text evidence="1">The sequence shown here is derived from an EMBL/GenBank/DDBJ whole genome shotgun (WGS) entry which is preliminary data.</text>
</comment>
<evidence type="ECO:0000313" key="2">
    <source>
        <dbReference type="Proteomes" id="UP000324897"/>
    </source>
</evidence>
<evidence type="ECO:0000313" key="1">
    <source>
        <dbReference type="EMBL" id="TVU21418.1"/>
    </source>
</evidence>
<sequence>MEEFHRVSHTRRRLLTADSTIATSSQAIHLYMMPRAHKPPLSPAVATKNAAQEMQHMVGVCMVVEVVKDKKEATPEAVSAKYVTDDETV</sequence>
<reference evidence="1 2" key="1">
    <citation type="journal article" date="2019" name="Sci. Rep.">
        <title>A high-quality genome of Eragrostis curvula grass provides insights into Poaceae evolution and supports new strategies to enhance forage quality.</title>
        <authorList>
            <person name="Carballo J."/>
            <person name="Santos B.A.C.M."/>
            <person name="Zappacosta D."/>
            <person name="Garbus I."/>
            <person name="Selva J.P."/>
            <person name="Gallo C.A."/>
            <person name="Diaz A."/>
            <person name="Albertini E."/>
            <person name="Caccamo M."/>
            <person name="Echenique V."/>
        </authorList>
    </citation>
    <scope>NUCLEOTIDE SEQUENCE [LARGE SCALE GENOMIC DNA]</scope>
    <source>
        <strain evidence="2">cv. Victoria</strain>
        <tissue evidence="1">Leaf</tissue>
    </source>
</reference>
<dbReference type="Gramene" id="TVU21418">
    <property type="protein sequence ID" value="TVU21418"/>
    <property type="gene ID" value="EJB05_31051"/>
</dbReference>
<dbReference type="AlphaFoldDB" id="A0A5J9UE79"/>
<proteinExistence type="predicted"/>
<keyword evidence="2" id="KW-1185">Reference proteome</keyword>
<gene>
    <name evidence="1" type="ORF">EJB05_31051</name>
</gene>
<name>A0A5J9UE79_9POAL</name>
<accession>A0A5J9UE79</accession>
<dbReference type="EMBL" id="RWGY01000026">
    <property type="protein sequence ID" value="TVU21418.1"/>
    <property type="molecule type" value="Genomic_DNA"/>
</dbReference>
<protein>
    <submittedName>
        <fullName evidence="1">Uncharacterized protein</fullName>
    </submittedName>
</protein>
<dbReference type="Proteomes" id="UP000324897">
    <property type="component" value="Unassembled WGS sequence"/>
</dbReference>